<sequence>MNTKVTQKIAHAALAEGDNVVDPGELLDIPNVHFFGAEYEPELHRNRSLRTLLFQSLAISAIPVGFGSPLISAIYGGGQLPMFLGWVVVALGQQCVAISLAELISRFPVSGGPYFWSFQLASLKRRKAVAFSTGWIWLTGNWTITLAVNFGFAQLVSAAGSLYRSGFLSEPWQLLLVFYGICLTTFLVCSFGNRYLPIIDTICAVFTVVAILVTLICLSIKAKAGRHSVADTLGHYDSTLSGWGDFSFWIGTLPSAYALCTTGMISSMAEECDDPQVKLPRALCLSIPVGGLAGLFYILPICATLPPLNDIIAGGDGQALPYIFGVVMGSAGGGLALTTFLLCICCFCSVSITVAASRCTWAFARDQGIPLSRLWAKVDKRLDAPVFAIALTTFVEMLLGLINLGNSSAFLSFVSVGVISLAVSYAIPIALSLYYKRSEVNAAPWTCRKHCGTLINIIALAWIAFQVVLFSMPTVLPASAGSMNYAIVVFAGLTAASTFYYSFYARKHYTGPQVLPACT</sequence>
<organism evidence="1 2">
    <name type="scientific">Aspergillus aculeatinus CBS 121060</name>
    <dbReference type="NCBI Taxonomy" id="1448322"/>
    <lineage>
        <taxon>Eukaryota</taxon>
        <taxon>Fungi</taxon>
        <taxon>Dikarya</taxon>
        <taxon>Ascomycota</taxon>
        <taxon>Pezizomycotina</taxon>
        <taxon>Eurotiomycetes</taxon>
        <taxon>Eurotiomycetidae</taxon>
        <taxon>Eurotiales</taxon>
        <taxon>Aspergillaceae</taxon>
        <taxon>Aspergillus</taxon>
        <taxon>Aspergillus subgen. Circumdati</taxon>
    </lineage>
</organism>
<dbReference type="Proteomes" id="UP000249661">
    <property type="component" value="Unassembled WGS sequence"/>
</dbReference>
<protein>
    <submittedName>
        <fullName evidence="1">Amino acid transporter</fullName>
    </submittedName>
</protein>
<gene>
    <name evidence="1" type="ORF">BO66DRAFT_437439</name>
</gene>
<dbReference type="EMBL" id="KZ824949">
    <property type="protein sequence ID" value="RAH71417.1"/>
    <property type="molecule type" value="Genomic_DNA"/>
</dbReference>
<evidence type="ECO:0000313" key="1">
    <source>
        <dbReference type="EMBL" id="RAH71417.1"/>
    </source>
</evidence>
<evidence type="ECO:0000313" key="2">
    <source>
        <dbReference type="Proteomes" id="UP000249661"/>
    </source>
</evidence>
<name>A0ACD1HD58_9EURO</name>
<accession>A0ACD1HD58</accession>
<reference evidence="1" key="1">
    <citation type="submission" date="2018-02" db="EMBL/GenBank/DDBJ databases">
        <title>The genomes of Aspergillus section Nigri reveals drivers in fungal speciation.</title>
        <authorList>
            <consortium name="DOE Joint Genome Institute"/>
            <person name="Vesth T.C."/>
            <person name="Nybo J."/>
            <person name="Theobald S."/>
            <person name="Brandl J."/>
            <person name="Frisvad J.C."/>
            <person name="Nielsen K.F."/>
            <person name="Lyhne E.K."/>
            <person name="Kogle M.E."/>
            <person name="Kuo A."/>
            <person name="Riley R."/>
            <person name="Clum A."/>
            <person name="Nolan M."/>
            <person name="Lipzen A."/>
            <person name="Salamov A."/>
            <person name="Henrissat B."/>
            <person name="Wiebenga A."/>
            <person name="De vries R.P."/>
            <person name="Grigoriev I.V."/>
            <person name="Mortensen U.H."/>
            <person name="Andersen M.R."/>
            <person name="Baker S.E."/>
        </authorList>
    </citation>
    <scope>NUCLEOTIDE SEQUENCE</scope>
    <source>
        <strain evidence="1">CBS 121060</strain>
    </source>
</reference>
<keyword evidence="2" id="KW-1185">Reference proteome</keyword>
<proteinExistence type="predicted"/>